<gene>
    <name evidence="1" type="ORF">HD601_005408</name>
</gene>
<dbReference type="NCBIfam" id="NF042914">
    <property type="entry name" value="SAV915_dom"/>
    <property type="match status" value="1"/>
</dbReference>
<reference evidence="1 2" key="1">
    <citation type="submission" date="2020-08" db="EMBL/GenBank/DDBJ databases">
        <title>Sequencing the genomes of 1000 actinobacteria strains.</title>
        <authorList>
            <person name="Klenk H.-P."/>
        </authorList>
    </citation>
    <scope>NUCLEOTIDE SEQUENCE [LARGE SCALE GENOMIC DNA]</scope>
    <source>
        <strain evidence="1 2">DSM 102122</strain>
    </source>
</reference>
<evidence type="ECO:0000313" key="1">
    <source>
        <dbReference type="EMBL" id="MBB5790833.1"/>
    </source>
</evidence>
<dbReference type="InterPro" id="IPR049975">
    <property type="entry name" value="SAV_915-like_dom"/>
</dbReference>
<sequence>MEHSQPLFVPVRSTGPATSCLVVLTARLPEGDRVGLAFSIAESLAAAMGRHQPWVRLSLAATRALLAPLGVARIQVDPDLVAPVVTTRPAAPALVRVGVRDAA</sequence>
<organism evidence="1 2">
    <name type="scientific">Jiangella mangrovi</name>
    <dbReference type="NCBI Taxonomy" id="1524084"/>
    <lineage>
        <taxon>Bacteria</taxon>
        <taxon>Bacillati</taxon>
        <taxon>Actinomycetota</taxon>
        <taxon>Actinomycetes</taxon>
        <taxon>Jiangellales</taxon>
        <taxon>Jiangellaceae</taxon>
        <taxon>Jiangella</taxon>
    </lineage>
</organism>
<dbReference type="AlphaFoldDB" id="A0A7W9GVG7"/>
<dbReference type="EMBL" id="JACHMM010000001">
    <property type="protein sequence ID" value="MBB5790833.1"/>
    <property type="molecule type" value="Genomic_DNA"/>
</dbReference>
<evidence type="ECO:0000313" key="2">
    <source>
        <dbReference type="Proteomes" id="UP000542813"/>
    </source>
</evidence>
<protein>
    <recommendedName>
        <fullName evidence="3">SseB protein N-terminal domain-containing protein</fullName>
    </recommendedName>
</protein>
<evidence type="ECO:0008006" key="3">
    <source>
        <dbReference type="Google" id="ProtNLM"/>
    </source>
</evidence>
<proteinExistence type="predicted"/>
<accession>A0A7W9GVG7</accession>
<name>A0A7W9GVG7_9ACTN</name>
<comment type="caution">
    <text evidence="1">The sequence shown here is derived from an EMBL/GenBank/DDBJ whole genome shotgun (WGS) entry which is preliminary data.</text>
</comment>
<keyword evidence="2" id="KW-1185">Reference proteome</keyword>
<dbReference type="RefSeq" id="WP_184827167.1">
    <property type="nucleotide sequence ID" value="NZ_JACHMM010000001.1"/>
</dbReference>
<dbReference type="Proteomes" id="UP000542813">
    <property type="component" value="Unassembled WGS sequence"/>
</dbReference>